<keyword evidence="3" id="KW-1133">Transmembrane helix</keyword>
<keyword evidence="3" id="KW-0812">Transmembrane</keyword>
<comment type="caution">
    <text evidence="5">The sequence shown here is derived from an EMBL/GenBank/DDBJ whole genome shotgun (WGS) entry which is preliminary data.</text>
</comment>
<dbReference type="Pfam" id="PF00486">
    <property type="entry name" value="Trans_reg_C"/>
    <property type="match status" value="1"/>
</dbReference>
<evidence type="ECO:0000256" key="3">
    <source>
        <dbReference type="SAM" id="Phobius"/>
    </source>
</evidence>
<dbReference type="InterPro" id="IPR001867">
    <property type="entry name" value="OmpR/PhoB-type_DNA-bd"/>
</dbReference>
<name>A0AAJ1F076_9GAMM</name>
<dbReference type="InterPro" id="IPR036388">
    <property type="entry name" value="WH-like_DNA-bd_sf"/>
</dbReference>
<evidence type="ECO:0000313" key="5">
    <source>
        <dbReference type="EMBL" id="MCH4294831.1"/>
    </source>
</evidence>
<dbReference type="Gene3D" id="1.10.10.10">
    <property type="entry name" value="Winged helix-like DNA-binding domain superfamily/Winged helix DNA-binding domain"/>
    <property type="match status" value="1"/>
</dbReference>
<keyword evidence="6" id="KW-1185">Reference proteome</keyword>
<gene>
    <name evidence="5" type="ORF">MJ923_11005</name>
</gene>
<dbReference type="Proteomes" id="UP001297581">
    <property type="component" value="Unassembled WGS sequence"/>
</dbReference>
<evidence type="ECO:0000313" key="6">
    <source>
        <dbReference type="Proteomes" id="UP001297581"/>
    </source>
</evidence>
<dbReference type="GO" id="GO:0000160">
    <property type="term" value="P:phosphorelay signal transduction system"/>
    <property type="evidence" value="ECO:0007669"/>
    <property type="project" value="InterPro"/>
</dbReference>
<protein>
    <submittedName>
        <fullName evidence="5">Winged helix-turn-helix domain-containing protein</fullName>
    </submittedName>
</protein>
<sequence>MLQLMTLLIEARPELVSKDTLMSALWPDTIVSDWSLARLVSDTRKLLDQTGNNQPLIKTVRGRGFCFVPDAHEIIDVSSQFGNRNVDSMALTPTDTLAGRRSNRFIWIFSLLLFITAFVGVRYLTSPTEPAAPSQSLHDSVQHRLDTMLALQRSLKLTKTAFEAQVRRRDELAEAIAAKQPELMSLGWEQRLRQYQPQSTADEKFIFEQIRAFTSGPLLKGNRELLALLDKHPELYEEIDLFLQLHSHLQIWLNKYDQVFRHHPEMAVLYIGVEDGVPFPTEIDKQVEEWINARQTYTTE</sequence>
<feature type="domain" description="OmpR/PhoB-type" evidence="4">
    <location>
        <begin position="1"/>
        <end position="69"/>
    </location>
</feature>
<dbReference type="SMART" id="SM00862">
    <property type="entry name" value="Trans_reg_C"/>
    <property type="match status" value="1"/>
</dbReference>
<reference evidence="5 6" key="1">
    <citation type="submission" date="2022-02" db="EMBL/GenBank/DDBJ databases">
        <title>The genome sequence of Shewanella sp. 3B26.</title>
        <authorList>
            <person name="Du J."/>
        </authorList>
    </citation>
    <scope>NUCLEOTIDE SEQUENCE [LARGE SCALE GENOMIC DNA]</scope>
    <source>
        <strain evidence="5 6">3B26</strain>
    </source>
</reference>
<evidence type="ECO:0000259" key="4">
    <source>
        <dbReference type="PROSITE" id="PS51755"/>
    </source>
</evidence>
<proteinExistence type="predicted"/>
<feature type="DNA-binding region" description="OmpR/PhoB-type" evidence="2">
    <location>
        <begin position="1"/>
        <end position="69"/>
    </location>
</feature>
<dbReference type="GO" id="GO:0006355">
    <property type="term" value="P:regulation of DNA-templated transcription"/>
    <property type="evidence" value="ECO:0007669"/>
    <property type="project" value="InterPro"/>
</dbReference>
<accession>A0AAJ1F076</accession>
<keyword evidence="3" id="KW-0472">Membrane</keyword>
<dbReference type="SUPFAM" id="SSF46894">
    <property type="entry name" value="C-terminal effector domain of the bipartite response regulators"/>
    <property type="match status" value="1"/>
</dbReference>
<keyword evidence="1 2" id="KW-0238">DNA-binding</keyword>
<dbReference type="EMBL" id="JAKUDL010000003">
    <property type="protein sequence ID" value="MCH4294831.1"/>
    <property type="molecule type" value="Genomic_DNA"/>
</dbReference>
<evidence type="ECO:0000256" key="2">
    <source>
        <dbReference type="PROSITE-ProRule" id="PRU01091"/>
    </source>
</evidence>
<organism evidence="5 6">
    <name type="scientific">Shewanella zhuhaiensis</name>
    <dbReference type="NCBI Taxonomy" id="2919576"/>
    <lineage>
        <taxon>Bacteria</taxon>
        <taxon>Pseudomonadati</taxon>
        <taxon>Pseudomonadota</taxon>
        <taxon>Gammaproteobacteria</taxon>
        <taxon>Alteromonadales</taxon>
        <taxon>Shewanellaceae</taxon>
        <taxon>Shewanella</taxon>
    </lineage>
</organism>
<dbReference type="InterPro" id="IPR016032">
    <property type="entry name" value="Sig_transdc_resp-reg_C-effctor"/>
</dbReference>
<feature type="transmembrane region" description="Helical" evidence="3">
    <location>
        <begin position="105"/>
        <end position="124"/>
    </location>
</feature>
<dbReference type="PROSITE" id="PS51755">
    <property type="entry name" value="OMPR_PHOB"/>
    <property type="match status" value="1"/>
</dbReference>
<evidence type="ECO:0000256" key="1">
    <source>
        <dbReference type="ARBA" id="ARBA00023125"/>
    </source>
</evidence>
<dbReference type="AlphaFoldDB" id="A0AAJ1F076"/>
<dbReference type="GO" id="GO:0003677">
    <property type="term" value="F:DNA binding"/>
    <property type="evidence" value="ECO:0007669"/>
    <property type="project" value="UniProtKB-UniRule"/>
</dbReference>